<dbReference type="Proteomes" id="UP000270673">
    <property type="component" value="Chromosome"/>
</dbReference>
<dbReference type="PANTHER" id="PTHR43133:SF46">
    <property type="entry name" value="RNA POLYMERASE SIGMA-70 FACTOR ECF SUBFAMILY"/>
    <property type="match status" value="1"/>
</dbReference>
<dbReference type="Gene3D" id="1.10.10.10">
    <property type="entry name" value="Winged helix-like DNA-binding domain superfamily/Winged helix DNA-binding domain"/>
    <property type="match status" value="1"/>
</dbReference>
<dbReference type="CDD" id="cd06171">
    <property type="entry name" value="Sigma70_r4"/>
    <property type="match status" value="1"/>
</dbReference>
<evidence type="ECO:0000313" key="7">
    <source>
        <dbReference type="EMBL" id="AZS30471.1"/>
    </source>
</evidence>
<evidence type="ECO:0000259" key="6">
    <source>
        <dbReference type="Pfam" id="PF08281"/>
    </source>
</evidence>
<dbReference type="Gene3D" id="1.10.1740.10">
    <property type="match status" value="1"/>
</dbReference>
<dbReference type="SUPFAM" id="SSF88659">
    <property type="entry name" value="Sigma3 and sigma4 domains of RNA polymerase sigma factors"/>
    <property type="match status" value="1"/>
</dbReference>
<keyword evidence="4" id="KW-0804">Transcription</keyword>
<dbReference type="RefSeq" id="WP_106481121.1">
    <property type="nucleotide sequence ID" value="NZ_CP032819.1"/>
</dbReference>
<evidence type="ECO:0000256" key="3">
    <source>
        <dbReference type="ARBA" id="ARBA00023082"/>
    </source>
</evidence>
<gene>
    <name evidence="7" type="ORF">D8S85_13555</name>
</gene>
<dbReference type="NCBIfam" id="TIGR02937">
    <property type="entry name" value="sigma70-ECF"/>
    <property type="match status" value="1"/>
</dbReference>
<dbReference type="GO" id="GO:0006352">
    <property type="term" value="P:DNA-templated transcription initiation"/>
    <property type="evidence" value="ECO:0007669"/>
    <property type="project" value="InterPro"/>
</dbReference>
<feature type="domain" description="RNA polymerase sigma factor 70 region 4 type 2" evidence="6">
    <location>
        <begin position="107"/>
        <end position="159"/>
    </location>
</feature>
<dbReference type="InterPro" id="IPR013324">
    <property type="entry name" value="RNA_pol_sigma_r3/r4-like"/>
</dbReference>
<evidence type="ECO:0000256" key="2">
    <source>
        <dbReference type="ARBA" id="ARBA00023015"/>
    </source>
</evidence>
<dbReference type="InterPro" id="IPR036388">
    <property type="entry name" value="WH-like_DNA-bd_sf"/>
</dbReference>
<dbReference type="InterPro" id="IPR039425">
    <property type="entry name" value="RNA_pol_sigma-70-like"/>
</dbReference>
<accession>A0A3Q9IP86</accession>
<comment type="similarity">
    <text evidence="1">Belongs to the sigma-70 factor family. ECF subfamily.</text>
</comment>
<feature type="domain" description="RNA polymerase sigma-70 region 2" evidence="5">
    <location>
        <begin position="14"/>
        <end position="79"/>
    </location>
</feature>
<dbReference type="Pfam" id="PF08281">
    <property type="entry name" value="Sigma70_r4_2"/>
    <property type="match status" value="1"/>
</dbReference>
<dbReference type="PANTHER" id="PTHR43133">
    <property type="entry name" value="RNA POLYMERASE ECF-TYPE SIGMA FACTO"/>
    <property type="match status" value="1"/>
</dbReference>
<dbReference type="SUPFAM" id="SSF88946">
    <property type="entry name" value="Sigma2 domain of RNA polymerase sigma factors"/>
    <property type="match status" value="1"/>
</dbReference>
<dbReference type="OrthoDB" id="1093111at2"/>
<dbReference type="GO" id="GO:0003677">
    <property type="term" value="F:DNA binding"/>
    <property type="evidence" value="ECO:0007669"/>
    <property type="project" value="InterPro"/>
</dbReference>
<protein>
    <submittedName>
        <fullName evidence="7">Sigma-70 family RNA polymerase sigma factor</fullName>
    </submittedName>
</protein>
<organism evidence="7 8">
    <name type="scientific">Butyricimonas faecalis</name>
    <dbReference type="NCBI Taxonomy" id="2093856"/>
    <lineage>
        <taxon>Bacteria</taxon>
        <taxon>Pseudomonadati</taxon>
        <taxon>Bacteroidota</taxon>
        <taxon>Bacteroidia</taxon>
        <taxon>Bacteroidales</taxon>
        <taxon>Odoribacteraceae</taxon>
        <taxon>Butyricimonas</taxon>
    </lineage>
</organism>
<reference evidence="7 8" key="1">
    <citation type="submission" date="2018-10" db="EMBL/GenBank/DDBJ databases">
        <title>Butyricimonas faecalis sp. nov., isolated from human faeces and emended description of the genus Butyricimonas.</title>
        <authorList>
            <person name="Le Roy T."/>
            <person name="Van der Smissen P."/>
            <person name="Paquot A."/>
            <person name="Delzenne N."/>
            <person name="Muccioli G."/>
            <person name="Collet J.-F."/>
            <person name="Cani P.D."/>
        </authorList>
    </citation>
    <scope>NUCLEOTIDE SEQUENCE [LARGE SCALE GENOMIC DNA]</scope>
    <source>
        <strain evidence="7 8">H184</strain>
    </source>
</reference>
<dbReference type="InterPro" id="IPR007627">
    <property type="entry name" value="RNA_pol_sigma70_r2"/>
</dbReference>
<evidence type="ECO:0000313" key="8">
    <source>
        <dbReference type="Proteomes" id="UP000270673"/>
    </source>
</evidence>
<dbReference type="Pfam" id="PF04542">
    <property type="entry name" value="Sigma70_r2"/>
    <property type="match status" value="1"/>
</dbReference>
<name>A0A3Q9IP86_9BACT</name>
<proteinExistence type="inferred from homology"/>
<dbReference type="InterPro" id="IPR013325">
    <property type="entry name" value="RNA_pol_sigma_r2"/>
</dbReference>
<dbReference type="AlphaFoldDB" id="A0A3Q9IP86"/>
<dbReference type="EMBL" id="CP032819">
    <property type="protein sequence ID" value="AZS30471.1"/>
    <property type="molecule type" value="Genomic_DNA"/>
</dbReference>
<evidence type="ECO:0000259" key="5">
    <source>
        <dbReference type="Pfam" id="PF04542"/>
    </source>
</evidence>
<evidence type="ECO:0000256" key="1">
    <source>
        <dbReference type="ARBA" id="ARBA00010641"/>
    </source>
</evidence>
<dbReference type="KEGG" id="buy:D8S85_13555"/>
<dbReference type="InterPro" id="IPR013249">
    <property type="entry name" value="RNA_pol_sigma70_r4_t2"/>
</dbReference>
<dbReference type="InterPro" id="IPR014284">
    <property type="entry name" value="RNA_pol_sigma-70_dom"/>
</dbReference>
<sequence length="177" mass="21224">MLKSLRYGKEFEKLYTGNYSRLYYYAYQFLNDAEVSRDVVNDAFEYVWKNYENFRKMNVVAILFQSVRNKSIDTFRHNKVEENYVTLYSRMFSEEDVGVDEENEKMERIYKVLDSLSPQTRHIMEECYFNRKKYAEVAEMLNISPSAVKKHVMKALRLLREEFHINNGSEGVPENEV</sequence>
<keyword evidence="2" id="KW-0805">Transcription regulation</keyword>
<dbReference type="GO" id="GO:0016987">
    <property type="term" value="F:sigma factor activity"/>
    <property type="evidence" value="ECO:0007669"/>
    <property type="project" value="UniProtKB-KW"/>
</dbReference>
<keyword evidence="3" id="KW-0731">Sigma factor</keyword>
<evidence type="ECO:0000256" key="4">
    <source>
        <dbReference type="ARBA" id="ARBA00023163"/>
    </source>
</evidence>
<keyword evidence="8" id="KW-1185">Reference proteome</keyword>